<evidence type="ECO:0000259" key="1">
    <source>
        <dbReference type="PROSITE" id="PS51704"/>
    </source>
</evidence>
<accession>A0A544TC82</accession>
<proteinExistence type="predicted"/>
<evidence type="ECO:0000313" key="3">
    <source>
        <dbReference type="Proteomes" id="UP000317316"/>
    </source>
</evidence>
<dbReference type="Proteomes" id="UP000317316">
    <property type="component" value="Unassembled WGS sequence"/>
</dbReference>
<protein>
    <submittedName>
        <fullName evidence="2">Glycerophosphodiester phosphodiesterase</fullName>
    </submittedName>
</protein>
<dbReference type="CDD" id="cd08563">
    <property type="entry name" value="GDPD_TtGDE_like"/>
    <property type="match status" value="1"/>
</dbReference>
<sequence>MKIYAHRGCSGTYPENTIVAFKAAASLPIDGVEFDVHMTKDGELVVIHDESIDRTSNGKGFIKDMTLQELQAYDYGAWFSTNFKGEKVPTLREVLYVFKDTHHHINIELKSDVFPYEGMEQKVIEMLKQYRLDDRVVISSFNHEMIQQVKKLAPHIETAILFMEVMVAPMEYALKVGADAFHAFFPTALRKMGKEIIASGKQLRVFTVNEEEYAKILQVVGVHAIFTDYPQKLSDYLKE</sequence>
<dbReference type="OrthoDB" id="384721at2"/>
<dbReference type="PANTHER" id="PTHR46211">
    <property type="entry name" value="GLYCEROPHOSPHORYL DIESTER PHOSPHODIESTERASE"/>
    <property type="match status" value="1"/>
</dbReference>
<evidence type="ECO:0000313" key="2">
    <source>
        <dbReference type="EMBL" id="TQR15065.1"/>
    </source>
</evidence>
<name>A0A544TC82_9BACI</name>
<dbReference type="SUPFAM" id="SSF51695">
    <property type="entry name" value="PLC-like phosphodiesterases"/>
    <property type="match status" value="1"/>
</dbReference>
<dbReference type="Pfam" id="PF03009">
    <property type="entry name" value="GDPD"/>
    <property type="match status" value="1"/>
</dbReference>
<dbReference type="GO" id="GO:0006629">
    <property type="term" value="P:lipid metabolic process"/>
    <property type="evidence" value="ECO:0007669"/>
    <property type="project" value="InterPro"/>
</dbReference>
<dbReference type="RefSeq" id="WP_142538045.1">
    <property type="nucleotide sequence ID" value="NZ_BMIE01000001.1"/>
</dbReference>
<dbReference type="PANTHER" id="PTHR46211:SF1">
    <property type="entry name" value="GLYCEROPHOSPHODIESTER PHOSPHODIESTERASE, CYTOPLASMIC"/>
    <property type="match status" value="1"/>
</dbReference>
<dbReference type="InterPro" id="IPR030395">
    <property type="entry name" value="GP_PDE_dom"/>
</dbReference>
<dbReference type="PROSITE" id="PS51704">
    <property type="entry name" value="GP_PDE"/>
    <property type="match status" value="1"/>
</dbReference>
<organism evidence="2 3">
    <name type="scientific">Psychrobacillus lasiicapitis</name>
    <dbReference type="NCBI Taxonomy" id="1636719"/>
    <lineage>
        <taxon>Bacteria</taxon>
        <taxon>Bacillati</taxon>
        <taxon>Bacillota</taxon>
        <taxon>Bacilli</taxon>
        <taxon>Bacillales</taxon>
        <taxon>Bacillaceae</taxon>
        <taxon>Psychrobacillus</taxon>
    </lineage>
</organism>
<comment type="caution">
    <text evidence="2">The sequence shown here is derived from an EMBL/GenBank/DDBJ whole genome shotgun (WGS) entry which is preliminary data.</text>
</comment>
<gene>
    <name evidence="2" type="ORF">FG382_06250</name>
</gene>
<reference evidence="2 3" key="1">
    <citation type="submission" date="2019-05" db="EMBL/GenBank/DDBJ databases">
        <title>Psychrobacillus vulpis sp. nov., a new species isolated from feces of a red fox that inhabits in The Tablas de Daimiel Natural Park, Albacete, Spain.</title>
        <authorList>
            <person name="Rodriguez M."/>
            <person name="Reina J.C."/>
            <person name="Bejar V."/>
            <person name="Llamas I."/>
        </authorList>
    </citation>
    <scope>NUCLEOTIDE SEQUENCE [LARGE SCALE GENOMIC DNA]</scope>
    <source>
        <strain evidence="2 3">NEAU-3TGS17</strain>
    </source>
</reference>
<dbReference type="GO" id="GO:0008081">
    <property type="term" value="F:phosphoric diester hydrolase activity"/>
    <property type="evidence" value="ECO:0007669"/>
    <property type="project" value="InterPro"/>
</dbReference>
<dbReference type="AlphaFoldDB" id="A0A544TC82"/>
<dbReference type="InterPro" id="IPR017946">
    <property type="entry name" value="PLC-like_Pdiesterase_TIM-brl"/>
</dbReference>
<keyword evidence="3" id="KW-1185">Reference proteome</keyword>
<dbReference type="EMBL" id="VDGH01000003">
    <property type="protein sequence ID" value="TQR15065.1"/>
    <property type="molecule type" value="Genomic_DNA"/>
</dbReference>
<feature type="domain" description="GP-PDE" evidence="1">
    <location>
        <begin position="1"/>
        <end position="237"/>
    </location>
</feature>
<dbReference type="Gene3D" id="3.20.20.190">
    <property type="entry name" value="Phosphatidylinositol (PI) phosphodiesterase"/>
    <property type="match status" value="1"/>
</dbReference>